<dbReference type="EMBL" id="GEDC01019809">
    <property type="protein sequence ID" value="JAS17489.1"/>
    <property type="molecule type" value="Transcribed_RNA"/>
</dbReference>
<dbReference type="AlphaFoldDB" id="A0A1B6CVC4"/>
<name>A0A1B6CVC4_9HEMI</name>
<accession>A0A1B6CVC4</accession>
<feature type="non-terminal residue" evidence="1">
    <location>
        <position position="1"/>
    </location>
</feature>
<protein>
    <submittedName>
        <fullName evidence="1">Uncharacterized protein</fullName>
    </submittedName>
</protein>
<sequence length="101" mass="11519">TLLRQPSGLQIQISCTIKSADLEAMTHLGHNSRHQHFALGTRRHTQSFLARMQRGKIGSTENNSTNRLVLPMLSEYQFVIHCVQCNEPCDLENVLASRWVF</sequence>
<gene>
    <name evidence="1" type="ORF">g.1265</name>
</gene>
<proteinExistence type="predicted"/>
<reference evidence="1" key="1">
    <citation type="submission" date="2015-12" db="EMBL/GenBank/DDBJ databases">
        <title>De novo transcriptome assembly of four potential Pierce s Disease insect vectors from Arizona vineyards.</title>
        <authorList>
            <person name="Tassone E.E."/>
        </authorList>
    </citation>
    <scope>NUCLEOTIDE SEQUENCE</scope>
</reference>
<organism evidence="1">
    <name type="scientific">Clastoptera arizonana</name>
    <name type="common">Arizona spittle bug</name>
    <dbReference type="NCBI Taxonomy" id="38151"/>
    <lineage>
        <taxon>Eukaryota</taxon>
        <taxon>Metazoa</taxon>
        <taxon>Ecdysozoa</taxon>
        <taxon>Arthropoda</taxon>
        <taxon>Hexapoda</taxon>
        <taxon>Insecta</taxon>
        <taxon>Pterygota</taxon>
        <taxon>Neoptera</taxon>
        <taxon>Paraneoptera</taxon>
        <taxon>Hemiptera</taxon>
        <taxon>Auchenorrhyncha</taxon>
        <taxon>Cercopoidea</taxon>
        <taxon>Clastopteridae</taxon>
        <taxon>Clastoptera</taxon>
    </lineage>
</organism>
<evidence type="ECO:0000313" key="1">
    <source>
        <dbReference type="EMBL" id="JAS17489.1"/>
    </source>
</evidence>